<dbReference type="AlphaFoldDB" id="A0A0A7I987"/>
<dbReference type="Proteomes" id="UP000030636">
    <property type="component" value="Chromosome"/>
</dbReference>
<feature type="compositionally biased region" description="Gly residues" evidence="1">
    <location>
        <begin position="562"/>
        <end position="584"/>
    </location>
</feature>
<keyword evidence="2" id="KW-0732">Signal</keyword>
<feature type="chain" id="PRO_5002041195" evidence="2">
    <location>
        <begin position="29"/>
        <end position="670"/>
    </location>
</feature>
<feature type="signal peptide" evidence="2">
    <location>
        <begin position="1"/>
        <end position="28"/>
    </location>
</feature>
<evidence type="ECO:0000313" key="4">
    <source>
        <dbReference type="Proteomes" id="UP000030636"/>
    </source>
</evidence>
<dbReference type="EMBL" id="CP007457">
    <property type="protein sequence ID" value="AIZ16823.1"/>
    <property type="molecule type" value="Genomic_DNA"/>
</dbReference>
<protein>
    <submittedName>
        <fullName evidence="3">Membrane protein</fullName>
    </submittedName>
</protein>
<feature type="region of interest" description="Disordered" evidence="1">
    <location>
        <begin position="562"/>
        <end position="587"/>
    </location>
</feature>
<gene>
    <name evidence="3" type="ORF">AH67_07875</name>
</gene>
<reference evidence="3 4" key="1">
    <citation type="journal article" date="2015" name="Genome Announc.">
        <title>Bifidobacterium pseudolongum Strain PV8-2, Isolated from a Stool Sample of an Anemic Kenyan Infant.</title>
        <authorList>
            <person name="Vazquez-Gutierrez P."/>
            <person name="Lacroix C."/>
            <person name="Chassard C."/>
            <person name="Klumpp J."/>
            <person name="Stevens M.J."/>
            <person name="Jans C."/>
        </authorList>
    </citation>
    <scope>NUCLEOTIDE SEQUENCE [LARGE SCALE GENOMIC DNA]</scope>
    <source>
        <strain evidence="3 4">PV8-2</strain>
    </source>
</reference>
<evidence type="ECO:0000256" key="2">
    <source>
        <dbReference type="SAM" id="SignalP"/>
    </source>
</evidence>
<sequence length="670" mass="69420">MHRSLRRICGATLAVALAAVTPAMPASAATPSPGQQVAAQDAAARFVGHDVFTTLEVIDARRFYIAPREGDNGITHIATNAALPWDASVDYTLDGPSATGAQVHGAKGMVGIHVHIQPNNLAQGDMQRFARQLRPVVVFTIPTRDCTDISADEGVSLTQSGQSTVVAATANPGEAVDFRVYADAKRFSMSPVALAALSADTPDHYASALRTLADQSGRLTSSIDADASAQTANGAHAELIATLATLRDQERALAKSAIEERTANHQRAFRDYMAAYVGSYTNHLSGSIGTKTQLSALMGTAGELKGDTPLAHAVTGLATAVNELSDAHQHTGAADEVDRIIQRIRQQGTQGLAEELKKTAGEQTRIGAKEYSAGQSQLSQAMIPYSMAYTDAYTAHLDTLAGGNVGAAAQFEQQAIEQTNADNATDPTLSGDMQGVNAAMATLASAREHTGAGSAARQVLLRFSGRFGGDSAGTDGVEPINEMQPALRHSPLAQQAYRDWYTYSIGGRAEMLRAKRIAAARAEEQKARSANGGDDMSTLVSVSNDDASADVAKYAGSVTKSLGGGDSTATAQGGGSATHTGGGSIPESERLATQLGYSGLANHQLIVPSTQHLIDETVQIGSMAQALSAAADAMGADGALGRQVAASGAVQAGEASALDSRMVIVTNPLR</sequence>
<dbReference type="STRING" id="1447715.AH67_07875"/>
<dbReference type="RefSeq" id="WP_052177319.1">
    <property type="nucleotide sequence ID" value="NZ_CP007457.1"/>
</dbReference>
<proteinExistence type="predicted"/>
<organism evidence="3 4">
    <name type="scientific">Bifidobacterium pseudolongum PV8-2</name>
    <dbReference type="NCBI Taxonomy" id="1447715"/>
    <lineage>
        <taxon>Bacteria</taxon>
        <taxon>Bacillati</taxon>
        <taxon>Actinomycetota</taxon>
        <taxon>Actinomycetes</taxon>
        <taxon>Bifidobacteriales</taxon>
        <taxon>Bifidobacteriaceae</taxon>
        <taxon>Bifidobacterium</taxon>
    </lineage>
</organism>
<dbReference type="HOGENOM" id="CLU_027190_0_0_11"/>
<dbReference type="KEGG" id="bpsp:AH67_07875"/>
<evidence type="ECO:0000313" key="3">
    <source>
        <dbReference type="EMBL" id="AIZ16823.1"/>
    </source>
</evidence>
<dbReference type="OrthoDB" id="3240077at2"/>
<name>A0A0A7I987_9BIFI</name>
<keyword evidence="4" id="KW-1185">Reference proteome</keyword>
<evidence type="ECO:0000256" key="1">
    <source>
        <dbReference type="SAM" id="MobiDB-lite"/>
    </source>
</evidence>
<accession>A0A0A7I987</accession>